<dbReference type="OrthoDB" id="4939505at2759"/>
<protein>
    <recommendedName>
        <fullName evidence="4">Cell wall galactomannoprotein</fullName>
    </recommendedName>
</protein>
<proteinExistence type="predicted"/>
<feature type="chain" id="PRO_5007835013" description="Cell wall galactomannoprotein" evidence="1">
    <location>
        <begin position="18"/>
        <end position="169"/>
    </location>
</feature>
<dbReference type="Proteomes" id="UP000243498">
    <property type="component" value="Unassembled WGS sequence"/>
</dbReference>
<dbReference type="OMA" id="LWKSIDA"/>
<evidence type="ECO:0000313" key="3">
    <source>
        <dbReference type="Proteomes" id="UP000243498"/>
    </source>
</evidence>
<keyword evidence="1" id="KW-0732">Signal</keyword>
<dbReference type="AlphaFoldDB" id="A0A162HQG9"/>
<organism evidence="2 3">
    <name type="scientific">Metarhizium rileyi (strain RCEF 4871)</name>
    <name type="common">Nomuraea rileyi</name>
    <dbReference type="NCBI Taxonomy" id="1649241"/>
    <lineage>
        <taxon>Eukaryota</taxon>
        <taxon>Fungi</taxon>
        <taxon>Dikarya</taxon>
        <taxon>Ascomycota</taxon>
        <taxon>Pezizomycotina</taxon>
        <taxon>Sordariomycetes</taxon>
        <taxon>Hypocreomycetidae</taxon>
        <taxon>Hypocreales</taxon>
        <taxon>Clavicipitaceae</taxon>
        <taxon>Metarhizium</taxon>
    </lineage>
</organism>
<accession>A0A162HQG9</accession>
<name>A0A162HQG9_METRR</name>
<comment type="caution">
    <text evidence="2">The sequence shown here is derived from an EMBL/GenBank/DDBJ whole genome shotgun (WGS) entry which is preliminary data.</text>
</comment>
<evidence type="ECO:0000256" key="1">
    <source>
        <dbReference type="SAM" id="SignalP"/>
    </source>
</evidence>
<feature type="signal peptide" evidence="1">
    <location>
        <begin position="1"/>
        <end position="17"/>
    </location>
</feature>
<sequence length="169" mass="18110">MQIFFLCLMTLVASAFADDSLATYIQNIAQSYTVLNQGIKDWGGDSATALRLIADAHDIAKVLVSVRVPDNIEPPTGTVLKERQEAVLSLAKCIDDYRGIAIAVKVKVESTIPPVKSLVVAAIKALQTGFITLSTACSVAIPDSQSQAAFGRINTEMQEIYDIYTSGGK</sequence>
<evidence type="ECO:0000313" key="2">
    <source>
        <dbReference type="EMBL" id="OAA37215.1"/>
    </source>
</evidence>
<dbReference type="EMBL" id="AZHC01000031">
    <property type="protein sequence ID" value="OAA37215.1"/>
    <property type="molecule type" value="Genomic_DNA"/>
</dbReference>
<reference evidence="2 3" key="1">
    <citation type="journal article" date="2016" name="Genome Biol. Evol.">
        <title>Divergent and convergent evolution of fungal pathogenicity.</title>
        <authorList>
            <person name="Shang Y."/>
            <person name="Xiao G."/>
            <person name="Zheng P."/>
            <person name="Cen K."/>
            <person name="Zhan S."/>
            <person name="Wang C."/>
        </authorList>
    </citation>
    <scope>NUCLEOTIDE SEQUENCE [LARGE SCALE GENOMIC DNA]</scope>
    <source>
        <strain evidence="2 3">RCEF 4871</strain>
    </source>
</reference>
<keyword evidence="3" id="KW-1185">Reference proteome</keyword>
<evidence type="ECO:0008006" key="4">
    <source>
        <dbReference type="Google" id="ProtNLM"/>
    </source>
</evidence>
<gene>
    <name evidence="2" type="ORF">NOR_07231</name>
</gene>